<feature type="region of interest" description="Disordered" evidence="1">
    <location>
        <begin position="107"/>
        <end position="156"/>
    </location>
</feature>
<dbReference type="OrthoDB" id="10406277at2759"/>
<dbReference type="AlphaFoldDB" id="A0A9W7SYR4"/>
<accession>A0A9W7SYR4</accession>
<evidence type="ECO:0000256" key="1">
    <source>
        <dbReference type="SAM" id="MobiDB-lite"/>
    </source>
</evidence>
<sequence>MHQTLAAAGLALLGSASATVTSFDIPCKIAPGSWFDVTLHNDGGFGYLEGVKMWLSPDIDLSSKAQPGASSMIGSFRSRHASNLQFSMISAGFTVANSTSTSLCSSQHSIEARSGPRLSDEGDASAQHETRDTPSSPTIGDLPSSMPPQNEQLHERGNGNTVSIANLVQSAESHLTAVGNAISRQSNFTAARAGMTGLAVAVDQLQALIANPGNAYCSSRLAPVRSVQQAMAYVDTTQRALNLITSGDAPTMIQNLCEAQASLQQLDDYVGGGETFGNQKTKRTWPFGPALWPPHVTRKAAAPRLNASNSTAVEMAVLQPLVQAAESHLAVLSTAILANDTDAAQTALDDFAYDQDDVWTLVDPQDAATCASMSDEKDSPNSTAALQVIDKMRAALNSITSTDEQSRLSALCTIAAGFDNIDYYVNGGPFAVQSRQERRSPSSPAIAKDQPSSSSDNDVDTFGLPPDVARPRRASRGSPVPQLLNCPGGPLWASSCPPPLERSTNSTGKDLRKRNASDSYLSDEDLASLDHAVDLAQYDLTHLSSSITFGDIQDLALPVDDAFDCPADNDKLANLTQAKVVQNIEDAQIGLRKVSLGAATGNKTTVMEGLCEVSMAFNADVEDYLFPDVPARRSTNSRFGDQQVQKLDSAIAAAQGAFTNLSSAVVSDDQALMESDFGALNKSLRLVKRYASDDYYCTGDFGRSLTDLHGDLTKADVLDLINQAQERMSLVSLLVADEKDIQSQIEFCQVYDILLGPVQAYVYPAPGSYAVNGRRSPSDNTLNAHRNADECHHKLARAAGPYLSDAERANLDNIIQSTESHLSNLSAALQTENEVAAQTHWKAFERGLAQIQELSIPGRFRGCDVQMDAVSDFSFPTALHMIEAAQGSLRQVSLDATAGDQKAVHQQLCVIEAHRKIIQQIDGRLQKIKRAQPQPELDRNITAALDALKAMADAVSDESAPDADGRFAAALGSYKTNIEASKRLVGGSDRDCSESGKREVAGFRDWLHDTKDDIEEGFDDVQDDLKGAWEDIWHDDDEAAKIKLCRADRAFKGVSGLSRRAAPSADDVVDVGSPISRVKRGALEAREDCM</sequence>
<gene>
    <name evidence="3" type="ORF">Tdes44962_MAKER07445</name>
</gene>
<keyword evidence="2" id="KW-0732">Signal</keyword>
<protein>
    <submittedName>
        <fullName evidence="3">Uncharacterized protein</fullName>
    </submittedName>
</protein>
<reference evidence="3 4" key="1">
    <citation type="journal article" date="2018" name="IMA Fungus">
        <title>IMA Genome-F 10: Nine draft genome sequences of Claviceps purpurea s.lat., including C. arundinis, C. humidiphila, and C. cf. spartinae, pseudomolecules for the pitch canker pathogen Fusarium circinatum, draft genome of Davidsoniella eucalypti, Grosmannia galeiformis, Quambalaria eucalypti, and Teratosphaeria destructans.</title>
        <authorList>
            <person name="Wingfield B.D."/>
            <person name="Liu M."/>
            <person name="Nguyen H.D."/>
            <person name="Lane F.A."/>
            <person name="Morgan S.W."/>
            <person name="De Vos L."/>
            <person name="Wilken P.M."/>
            <person name="Duong T.A."/>
            <person name="Aylward J."/>
            <person name="Coetzee M.P."/>
            <person name="Dadej K."/>
            <person name="De Beer Z.W."/>
            <person name="Findlay W."/>
            <person name="Havenga M."/>
            <person name="Kolarik M."/>
            <person name="Menzies J.G."/>
            <person name="Naidoo K."/>
            <person name="Pochopski O."/>
            <person name="Shoukouhi P."/>
            <person name="Santana Q.C."/>
            <person name="Seifert K.A."/>
            <person name="Soal N."/>
            <person name="Steenkamp E.T."/>
            <person name="Tatham C.T."/>
            <person name="van der Nest M.A."/>
            <person name="Wingfield M.J."/>
        </authorList>
    </citation>
    <scope>NUCLEOTIDE SEQUENCE [LARGE SCALE GENOMIC DNA]</scope>
    <source>
        <strain evidence="3">CMW44962</strain>
    </source>
</reference>
<organism evidence="3 4">
    <name type="scientific">Teratosphaeria destructans</name>
    <dbReference type="NCBI Taxonomy" id="418781"/>
    <lineage>
        <taxon>Eukaryota</taxon>
        <taxon>Fungi</taxon>
        <taxon>Dikarya</taxon>
        <taxon>Ascomycota</taxon>
        <taxon>Pezizomycotina</taxon>
        <taxon>Dothideomycetes</taxon>
        <taxon>Dothideomycetidae</taxon>
        <taxon>Mycosphaerellales</taxon>
        <taxon>Teratosphaeriaceae</taxon>
        <taxon>Teratosphaeria</taxon>
    </lineage>
</organism>
<comment type="caution">
    <text evidence="3">The sequence shown here is derived from an EMBL/GenBank/DDBJ whole genome shotgun (WGS) entry which is preliminary data.</text>
</comment>
<evidence type="ECO:0000313" key="3">
    <source>
        <dbReference type="EMBL" id="KAH9843375.1"/>
    </source>
</evidence>
<dbReference type="Proteomes" id="UP001138500">
    <property type="component" value="Unassembled WGS sequence"/>
</dbReference>
<evidence type="ECO:0000256" key="2">
    <source>
        <dbReference type="SAM" id="SignalP"/>
    </source>
</evidence>
<feature type="region of interest" description="Disordered" evidence="1">
    <location>
        <begin position="434"/>
        <end position="516"/>
    </location>
</feature>
<name>A0A9W7SYR4_9PEZI</name>
<dbReference type="EMBL" id="RIBY02000369">
    <property type="protein sequence ID" value="KAH9843375.1"/>
    <property type="molecule type" value="Genomic_DNA"/>
</dbReference>
<feature type="chain" id="PRO_5040944547" evidence="2">
    <location>
        <begin position="19"/>
        <end position="1090"/>
    </location>
</feature>
<keyword evidence="4" id="KW-1185">Reference proteome</keyword>
<feature type="signal peptide" evidence="2">
    <location>
        <begin position="1"/>
        <end position="18"/>
    </location>
</feature>
<evidence type="ECO:0000313" key="4">
    <source>
        <dbReference type="Proteomes" id="UP001138500"/>
    </source>
</evidence>
<reference evidence="3 4" key="2">
    <citation type="journal article" date="2021" name="Curr. Genet.">
        <title>Genetic response to nitrogen starvation in the aggressive Eucalyptus foliar pathogen Teratosphaeria destructans.</title>
        <authorList>
            <person name="Havenga M."/>
            <person name="Wingfield B.D."/>
            <person name="Wingfield M.J."/>
            <person name="Dreyer L.L."/>
            <person name="Roets F."/>
            <person name="Aylward J."/>
        </authorList>
    </citation>
    <scope>NUCLEOTIDE SEQUENCE [LARGE SCALE GENOMIC DNA]</scope>
    <source>
        <strain evidence="3">CMW44962</strain>
    </source>
</reference>
<proteinExistence type="predicted"/>